<proteinExistence type="predicted"/>
<protein>
    <submittedName>
        <fullName evidence="1">Uncharacterized protein</fullName>
    </submittedName>
</protein>
<dbReference type="AlphaFoldDB" id="A0A3N4H7Z9"/>
<evidence type="ECO:0000313" key="2">
    <source>
        <dbReference type="Proteomes" id="UP000275078"/>
    </source>
</evidence>
<sequence length="435" mass="48376">MSDSAPVDLDAALTLLQATAVQRGMSVSPVTQQQAQSAGTDSMSASAYQPSQMGSIAVVTGNTLLGVPEKTKKVRRQGKESRMNERDLDPLNRAISQTAGEYLWDFHCCFNTMYPDPITLTTEVHGCWNRAAQEIRDKYKDFEDRSFSVDDIRTIEEDVGLYKLMVRKITNGRSNVKKIMSFALRNYPPFTILPDPLAREEHATPIVASSVDKLLKDNSFFRSDIPGLGAESLYFCSYLPPLMARLFMGKQTVYKLSYFISHLNCHIENERSNAAANWKPIYREYAYRKHQERLSLKFPVDSVAHKGFFIWLRKSLLAILDPPSQETTSAPASESVVKPIRYLAAKATSREEEEAILKMVAEMGVTNLDTDFVASAETEEPTATSAETSAPSVTNVGAEILSAEIMTDSSQVDGDQPTATPGTYFIEDSPIYIID</sequence>
<evidence type="ECO:0000313" key="1">
    <source>
        <dbReference type="EMBL" id="RPA70953.1"/>
    </source>
</evidence>
<accession>A0A3N4H7Z9</accession>
<gene>
    <name evidence="1" type="ORF">BJ508DRAFT_336572</name>
</gene>
<keyword evidence="2" id="KW-1185">Reference proteome</keyword>
<organism evidence="1 2">
    <name type="scientific">Ascobolus immersus RN42</name>
    <dbReference type="NCBI Taxonomy" id="1160509"/>
    <lineage>
        <taxon>Eukaryota</taxon>
        <taxon>Fungi</taxon>
        <taxon>Dikarya</taxon>
        <taxon>Ascomycota</taxon>
        <taxon>Pezizomycotina</taxon>
        <taxon>Pezizomycetes</taxon>
        <taxon>Pezizales</taxon>
        <taxon>Ascobolaceae</taxon>
        <taxon>Ascobolus</taxon>
    </lineage>
</organism>
<dbReference type="EMBL" id="ML120002">
    <property type="protein sequence ID" value="RPA70953.1"/>
    <property type="molecule type" value="Genomic_DNA"/>
</dbReference>
<dbReference type="STRING" id="1160509.A0A3N4H7Z9"/>
<name>A0A3N4H7Z9_ASCIM</name>
<reference evidence="1 2" key="1">
    <citation type="journal article" date="2018" name="Nat. Ecol. Evol.">
        <title>Pezizomycetes genomes reveal the molecular basis of ectomycorrhizal truffle lifestyle.</title>
        <authorList>
            <person name="Murat C."/>
            <person name="Payen T."/>
            <person name="Noel B."/>
            <person name="Kuo A."/>
            <person name="Morin E."/>
            <person name="Chen J."/>
            <person name="Kohler A."/>
            <person name="Krizsan K."/>
            <person name="Balestrini R."/>
            <person name="Da Silva C."/>
            <person name="Montanini B."/>
            <person name="Hainaut M."/>
            <person name="Levati E."/>
            <person name="Barry K.W."/>
            <person name="Belfiori B."/>
            <person name="Cichocki N."/>
            <person name="Clum A."/>
            <person name="Dockter R.B."/>
            <person name="Fauchery L."/>
            <person name="Guy J."/>
            <person name="Iotti M."/>
            <person name="Le Tacon F."/>
            <person name="Lindquist E.A."/>
            <person name="Lipzen A."/>
            <person name="Malagnac F."/>
            <person name="Mello A."/>
            <person name="Molinier V."/>
            <person name="Miyauchi S."/>
            <person name="Poulain J."/>
            <person name="Riccioni C."/>
            <person name="Rubini A."/>
            <person name="Sitrit Y."/>
            <person name="Splivallo R."/>
            <person name="Traeger S."/>
            <person name="Wang M."/>
            <person name="Zifcakova L."/>
            <person name="Wipf D."/>
            <person name="Zambonelli A."/>
            <person name="Paolocci F."/>
            <person name="Nowrousian M."/>
            <person name="Ottonello S."/>
            <person name="Baldrian P."/>
            <person name="Spatafora J.W."/>
            <person name="Henrissat B."/>
            <person name="Nagy L.G."/>
            <person name="Aury J.M."/>
            <person name="Wincker P."/>
            <person name="Grigoriev I.V."/>
            <person name="Bonfante P."/>
            <person name="Martin F.M."/>
        </authorList>
    </citation>
    <scope>NUCLEOTIDE SEQUENCE [LARGE SCALE GENOMIC DNA]</scope>
    <source>
        <strain evidence="1 2">RN42</strain>
    </source>
</reference>
<dbReference type="Proteomes" id="UP000275078">
    <property type="component" value="Unassembled WGS sequence"/>
</dbReference>